<dbReference type="EMBL" id="FRAW01000016">
    <property type="protein sequence ID" value="SHK75895.1"/>
    <property type="molecule type" value="Genomic_DNA"/>
</dbReference>
<protein>
    <recommendedName>
        <fullName evidence="3">DUF3791 domain-containing protein</fullName>
    </recommendedName>
</protein>
<dbReference type="Pfam" id="PF12668">
    <property type="entry name" value="DUF3791"/>
    <property type="match status" value="1"/>
</dbReference>
<name>A0A1M6V3F3_9BACT</name>
<sequence>MNTEDLAFWLSWCIEEYASKKGKQASDIAQFFEKTGTLQYLSENAEILHTQGKSFIFDCIEKFLQNNH</sequence>
<evidence type="ECO:0000313" key="1">
    <source>
        <dbReference type="EMBL" id="SHK75895.1"/>
    </source>
</evidence>
<dbReference type="RefSeq" id="WP_073304587.1">
    <property type="nucleotide sequence ID" value="NZ_JAQYFD010000136.1"/>
</dbReference>
<organism evidence="1 2">
    <name type="scientific">Fibrobacter intestinalis</name>
    <dbReference type="NCBI Taxonomy" id="28122"/>
    <lineage>
        <taxon>Bacteria</taxon>
        <taxon>Pseudomonadati</taxon>
        <taxon>Fibrobacterota</taxon>
        <taxon>Fibrobacteria</taxon>
        <taxon>Fibrobacterales</taxon>
        <taxon>Fibrobacteraceae</taxon>
        <taxon>Fibrobacter</taxon>
    </lineage>
</organism>
<keyword evidence="2" id="KW-1185">Reference proteome</keyword>
<evidence type="ECO:0008006" key="3">
    <source>
        <dbReference type="Google" id="ProtNLM"/>
    </source>
</evidence>
<accession>A0A1M6V3F3</accession>
<dbReference type="Proteomes" id="UP000184275">
    <property type="component" value="Unassembled WGS sequence"/>
</dbReference>
<evidence type="ECO:0000313" key="2">
    <source>
        <dbReference type="Proteomes" id="UP000184275"/>
    </source>
</evidence>
<proteinExistence type="predicted"/>
<reference evidence="2" key="1">
    <citation type="submission" date="2016-11" db="EMBL/GenBank/DDBJ databases">
        <authorList>
            <person name="Varghese N."/>
            <person name="Submissions S."/>
        </authorList>
    </citation>
    <scope>NUCLEOTIDE SEQUENCE [LARGE SCALE GENOMIC DNA]</scope>
    <source>
        <strain evidence="2">UWOS</strain>
    </source>
</reference>
<dbReference type="InterPro" id="IPR024269">
    <property type="entry name" value="DUF3791"/>
</dbReference>
<gene>
    <name evidence="1" type="ORF">SAMN05720469_11657</name>
</gene>
<dbReference type="AlphaFoldDB" id="A0A1M6V3F3"/>